<protein>
    <recommendedName>
        <fullName evidence="4">Glycosyltransferase RgtA/B/C/D-like domain-containing protein</fullName>
    </recommendedName>
</protein>
<name>A0A928X3H4_LEPEC</name>
<keyword evidence="1" id="KW-0812">Transmembrane</keyword>
<evidence type="ECO:0000313" key="3">
    <source>
        <dbReference type="Proteomes" id="UP000615026"/>
    </source>
</evidence>
<proteinExistence type="predicted"/>
<reference evidence="2" key="1">
    <citation type="submission" date="2020-10" db="EMBL/GenBank/DDBJ databases">
        <authorList>
            <person name="Castelo-Branco R."/>
            <person name="Eusebio N."/>
            <person name="Adriana R."/>
            <person name="Vieira A."/>
            <person name="Brugerolle De Fraissinette N."/>
            <person name="Rezende De Castro R."/>
            <person name="Schneider M.P."/>
            <person name="Vasconcelos V."/>
            <person name="Leao P.N."/>
        </authorList>
    </citation>
    <scope>NUCLEOTIDE SEQUENCE</scope>
    <source>
        <strain evidence="2">LEGE 11479</strain>
    </source>
</reference>
<accession>A0A928X3H4</accession>
<feature type="transmembrane region" description="Helical" evidence="1">
    <location>
        <begin position="307"/>
        <end position="326"/>
    </location>
</feature>
<keyword evidence="1" id="KW-1133">Transmembrane helix</keyword>
<gene>
    <name evidence="2" type="ORF">IQ260_06905</name>
</gene>
<keyword evidence="1" id="KW-0472">Membrane</keyword>
<evidence type="ECO:0008006" key="4">
    <source>
        <dbReference type="Google" id="ProtNLM"/>
    </source>
</evidence>
<sequence length="525" mass="60347">MLTQTRKFLAHPPAPWLERLSLVGIGLGILVRLVQYLSNRSLWFDEVSLALNLLERDYLRLLQALDYNQAAPPLFLWVEKFLMDVWGTHEYALRLFPLLGGLLSLWLYYRFTRQFARGWTRPIALWLFAMQSYIVYFAGETKPYSWDVALGLWLFMVVISLDTIKPRLNRLATAAVLGAASIWLAFPSIFVMAGVEGGNIVKLRLWQAPWSQIKAFWVRRIPLYSVWVASLGCLYFGIIRQTLAETGLSDGWASRYPDSWFDILWLLDSMSRFFYRPMGFSSPADGIAIVAFLTGVVCLYRNQRSHLLYLGAPFIANLVASYLHKYPFRERLVLFLVPYGLIIVAEGIVFWLSRWNKRPRILSLISVIMAVGLIIMPVGKSLRNMVQPARFHFDHVRPAMEYVQAQWQPGDKLYVFSRARLQFSYYNHRFNFSDADTVLSTLDVGIKKLESDDLDQYAQELTSLKAGPLQGKSRVWMLLARKKPNAEDDIVERLNQLAIPLERKQFPGAMVGLYDLAQSAFQGAN</sequence>
<organism evidence="2 3">
    <name type="scientific">Leptolyngbya cf. ectocarpi LEGE 11479</name>
    <dbReference type="NCBI Taxonomy" id="1828722"/>
    <lineage>
        <taxon>Bacteria</taxon>
        <taxon>Bacillati</taxon>
        <taxon>Cyanobacteriota</taxon>
        <taxon>Cyanophyceae</taxon>
        <taxon>Leptolyngbyales</taxon>
        <taxon>Leptolyngbyaceae</taxon>
        <taxon>Leptolyngbya group</taxon>
        <taxon>Leptolyngbya</taxon>
    </lineage>
</organism>
<dbReference type="Proteomes" id="UP000615026">
    <property type="component" value="Unassembled WGS sequence"/>
</dbReference>
<dbReference type="AlphaFoldDB" id="A0A928X3H4"/>
<feature type="transmembrane region" description="Helical" evidence="1">
    <location>
        <begin position="20"/>
        <end position="38"/>
    </location>
</feature>
<evidence type="ECO:0000313" key="2">
    <source>
        <dbReference type="EMBL" id="MBE9066378.1"/>
    </source>
</evidence>
<comment type="caution">
    <text evidence="2">The sequence shown here is derived from an EMBL/GenBank/DDBJ whole genome shotgun (WGS) entry which is preliminary data.</text>
</comment>
<feature type="transmembrane region" description="Helical" evidence="1">
    <location>
        <begin position="171"/>
        <end position="195"/>
    </location>
</feature>
<evidence type="ECO:0000256" key="1">
    <source>
        <dbReference type="SAM" id="Phobius"/>
    </source>
</evidence>
<feature type="transmembrane region" description="Helical" evidence="1">
    <location>
        <begin position="281"/>
        <end position="300"/>
    </location>
</feature>
<feature type="transmembrane region" description="Helical" evidence="1">
    <location>
        <begin position="332"/>
        <end position="352"/>
    </location>
</feature>
<dbReference type="EMBL" id="JADEXP010000039">
    <property type="protein sequence ID" value="MBE9066378.1"/>
    <property type="molecule type" value="Genomic_DNA"/>
</dbReference>
<dbReference type="RefSeq" id="WP_193992089.1">
    <property type="nucleotide sequence ID" value="NZ_JADEXP010000039.1"/>
</dbReference>
<keyword evidence="3" id="KW-1185">Reference proteome</keyword>
<feature type="transmembrane region" description="Helical" evidence="1">
    <location>
        <begin position="221"/>
        <end position="238"/>
    </location>
</feature>
<feature type="transmembrane region" description="Helical" evidence="1">
    <location>
        <begin position="91"/>
        <end position="111"/>
    </location>
</feature>
<feature type="transmembrane region" description="Helical" evidence="1">
    <location>
        <begin position="123"/>
        <end position="139"/>
    </location>
</feature>
<feature type="transmembrane region" description="Helical" evidence="1">
    <location>
        <begin position="361"/>
        <end position="379"/>
    </location>
</feature>